<evidence type="ECO:0000256" key="5">
    <source>
        <dbReference type="ARBA" id="ARBA00022737"/>
    </source>
</evidence>
<dbReference type="OrthoDB" id="27917at2759"/>
<dbReference type="PROSITE" id="PS51450">
    <property type="entry name" value="LRR"/>
    <property type="match status" value="3"/>
</dbReference>
<evidence type="ECO:0000256" key="13">
    <source>
        <dbReference type="ARBA" id="ARBA00040950"/>
    </source>
</evidence>
<proteinExistence type="inferred from homology"/>
<keyword evidence="15" id="KW-1185">Reference proteome</keyword>
<dbReference type="SMART" id="SM00365">
    <property type="entry name" value="LRR_SD22"/>
    <property type="match status" value="4"/>
</dbReference>
<evidence type="ECO:0000313" key="15">
    <source>
        <dbReference type="Proteomes" id="UP000183832"/>
    </source>
</evidence>
<comment type="function">
    <text evidence="1">Cilium-specific protein required for cilia structures.</text>
</comment>
<dbReference type="Gene3D" id="3.80.10.10">
    <property type="entry name" value="Ribonuclease Inhibitor"/>
    <property type="match status" value="1"/>
</dbReference>
<dbReference type="EMBL" id="CVRI01000001">
    <property type="protein sequence ID" value="CRK86455.1"/>
    <property type="molecule type" value="Genomic_DNA"/>
</dbReference>
<accession>A0A1J1HES4</accession>
<evidence type="ECO:0000256" key="7">
    <source>
        <dbReference type="ARBA" id="ARBA00023054"/>
    </source>
</evidence>
<dbReference type="AlphaFoldDB" id="A0A1J1HES4"/>
<keyword evidence="8" id="KW-0969">Cilium</keyword>
<evidence type="ECO:0000256" key="1">
    <source>
        <dbReference type="ARBA" id="ARBA00003843"/>
    </source>
</evidence>
<comment type="subcellular location">
    <subcellularLocation>
        <location evidence="2">Cytoplasm</location>
        <location evidence="2">Cytoskeleton</location>
        <location evidence="2">Flagellum axoneme</location>
    </subcellularLocation>
</comment>
<evidence type="ECO:0000256" key="8">
    <source>
        <dbReference type="ARBA" id="ARBA00023069"/>
    </source>
</evidence>
<gene>
    <name evidence="14" type="ORF">CLUMA_CG000237</name>
</gene>
<dbReference type="SUPFAM" id="SSF52058">
    <property type="entry name" value="L domain-like"/>
    <property type="match status" value="1"/>
</dbReference>
<dbReference type="STRING" id="568069.A0A1J1HES4"/>
<reference evidence="14 15" key="1">
    <citation type="submission" date="2015-04" db="EMBL/GenBank/DDBJ databases">
        <authorList>
            <person name="Syromyatnikov M.Y."/>
            <person name="Popov V.N."/>
        </authorList>
    </citation>
    <scope>NUCLEOTIDE SEQUENCE [LARGE SCALE GENOMIC DNA]</scope>
</reference>
<dbReference type="InterPro" id="IPR001611">
    <property type="entry name" value="Leu-rich_rpt"/>
</dbReference>
<keyword evidence="3" id="KW-0963">Cytoplasm</keyword>
<dbReference type="GO" id="GO:0005929">
    <property type="term" value="C:cilium"/>
    <property type="evidence" value="ECO:0007669"/>
    <property type="project" value="TreeGrafter"/>
</dbReference>
<evidence type="ECO:0000256" key="6">
    <source>
        <dbReference type="ARBA" id="ARBA00022846"/>
    </source>
</evidence>
<evidence type="ECO:0000256" key="11">
    <source>
        <dbReference type="ARBA" id="ARBA00024433"/>
    </source>
</evidence>
<dbReference type="PANTHER" id="PTHR45973">
    <property type="entry name" value="PROTEIN PHOSPHATASE 1 REGULATORY SUBUNIT SDS22-RELATED"/>
    <property type="match status" value="1"/>
</dbReference>
<dbReference type="InterPro" id="IPR025875">
    <property type="entry name" value="Leu-rich_rpt_4"/>
</dbReference>
<evidence type="ECO:0000256" key="4">
    <source>
        <dbReference type="ARBA" id="ARBA00022614"/>
    </source>
</evidence>
<dbReference type="Pfam" id="PF12799">
    <property type="entry name" value="LRR_4"/>
    <property type="match status" value="1"/>
</dbReference>
<evidence type="ECO:0000313" key="14">
    <source>
        <dbReference type="EMBL" id="CRK86455.1"/>
    </source>
</evidence>
<dbReference type="InterPro" id="IPR050576">
    <property type="entry name" value="Cilia_flagella_integrity"/>
</dbReference>
<keyword evidence="9" id="KW-0206">Cytoskeleton</keyword>
<sequence>MDELNHEKIIKKIIYKELEPSVLNEKIIRKAILEQGPEDGEAGRLFHNMEIQYDKVTVLRLEFLNILKIDHLWILPNLQVLSLAFNKIDKIENLESLGKLKELNLTYNLIEKLENFENLKSLEVLSVFGNKIKKIENVDCLDKLIIFCAGNNLIESKDGERNGVEKNDKFFRIFIAGLLPDLTYYENRYITKEERDEGKDRFRFKLREIMDNEKAEVLERENTFQDQEDFKHYTNCFVEHLDQHQLFDTLFIFDNEDQGECLLRIGNDVNTLITEFREQSIVITQKIFKIGLEQFEKRKSEVSLFINCVKVGKKKVQTQGQLIIDEFLRKSLKIFEVLQEAADEYTKVKSKPHETEAAIEKFYSNFTKFTEDFNQLHNETWKILMEDEMHLHESVAESNATFEHVIQDMTNEFTEQCKTQFVQLRDVEGNFIDALTESVQSFVTSMASSGKEDEIPEELRASLIDRTVINNYAAGMREMHMLKIDGREDLLISRSKQWVQELCDEMTS</sequence>
<organism evidence="14 15">
    <name type="scientific">Clunio marinus</name>
    <dbReference type="NCBI Taxonomy" id="568069"/>
    <lineage>
        <taxon>Eukaryota</taxon>
        <taxon>Metazoa</taxon>
        <taxon>Ecdysozoa</taxon>
        <taxon>Arthropoda</taxon>
        <taxon>Hexapoda</taxon>
        <taxon>Insecta</taxon>
        <taxon>Pterygota</taxon>
        <taxon>Neoptera</taxon>
        <taxon>Endopterygota</taxon>
        <taxon>Diptera</taxon>
        <taxon>Nematocera</taxon>
        <taxon>Chironomoidea</taxon>
        <taxon>Chironomidae</taxon>
        <taxon>Clunio</taxon>
    </lineage>
</organism>
<dbReference type="InterPro" id="IPR032675">
    <property type="entry name" value="LRR_dom_sf"/>
</dbReference>
<keyword evidence="7" id="KW-0175">Coiled coil</keyword>
<evidence type="ECO:0000256" key="9">
    <source>
        <dbReference type="ARBA" id="ARBA00023212"/>
    </source>
</evidence>
<keyword evidence="5" id="KW-0677">Repeat</keyword>
<evidence type="ECO:0000256" key="10">
    <source>
        <dbReference type="ARBA" id="ARBA00023273"/>
    </source>
</evidence>
<evidence type="ECO:0000256" key="12">
    <source>
        <dbReference type="ARBA" id="ARBA00038378"/>
    </source>
</evidence>
<keyword evidence="4" id="KW-0433">Leucine-rich repeat</keyword>
<keyword evidence="10" id="KW-0966">Cell projection</keyword>
<protein>
    <recommendedName>
        <fullName evidence="11">Dynein axonemal assembly factor 1 homolog</fullName>
    </recommendedName>
    <alternativeName>
        <fullName evidence="13">Dynein regulatory complex subunit 3</fullName>
    </alternativeName>
</protein>
<dbReference type="Proteomes" id="UP000183832">
    <property type="component" value="Unassembled WGS sequence"/>
</dbReference>
<evidence type="ECO:0000256" key="2">
    <source>
        <dbReference type="ARBA" id="ARBA00004611"/>
    </source>
</evidence>
<dbReference type="PANTHER" id="PTHR45973:SF12">
    <property type="entry name" value="DYNEIN REGULATORY COMPLEX SUBUNIT 3"/>
    <property type="match status" value="1"/>
</dbReference>
<keyword evidence="6" id="KW-0282">Flagellum</keyword>
<evidence type="ECO:0000256" key="3">
    <source>
        <dbReference type="ARBA" id="ARBA00022490"/>
    </source>
</evidence>
<name>A0A1J1HES4_9DIPT</name>
<comment type="similarity">
    <text evidence="12">Belongs to the DRC3 family.</text>
</comment>